<accession>A0A4R3MDW0</accession>
<comment type="similarity">
    <text evidence="2">Belongs to the class-I pyridoxal-phosphate-dependent aminotransferase family.</text>
</comment>
<evidence type="ECO:0000256" key="1">
    <source>
        <dbReference type="ARBA" id="ARBA00001933"/>
    </source>
</evidence>
<organism evidence="9 10">
    <name type="scientific">Tepidamorphus gemmatus</name>
    <dbReference type="NCBI Taxonomy" id="747076"/>
    <lineage>
        <taxon>Bacteria</taxon>
        <taxon>Pseudomonadati</taxon>
        <taxon>Pseudomonadota</taxon>
        <taxon>Alphaproteobacteria</taxon>
        <taxon>Hyphomicrobiales</taxon>
        <taxon>Tepidamorphaceae</taxon>
        <taxon>Tepidamorphus</taxon>
    </lineage>
</organism>
<comment type="catalytic activity">
    <reaction evidence="7">
        <text>L-aspartate + 2-oxoglutarate = oxaloacetate + L-glutamate</text>
        <dbReference type="Rhea" id="RHEA:21824"/>
        <dbReference type="ChEBI" id="CHEBI:16452"/>
        <dbReference type="ChEBI" id="CHEBI:16810"/>
        <dbReference type="ChEBI" id="CHEBI:29985"/>
        <dbReference type="ChEBI" id="CHEBI:29991"/>
        <dbReference type="EC" id="2.6.1.1"/>
    </reaction>
</comment>
<evidence type="ECO:0000256" key="5">
    <source>
        <dbReference type="ARBA" id="ARBA00022679"/>
    </source>
</evidence>
<dbReference type="GO" id="GO:0004069">
    <property type="term" value="F:L-aspartate:2-oxoglutarate aminotransferase activity"/>
    <property type="evidence" value="ECO:0007669"/>
    <property type="project" value="UniProtKB-EC"/>
</dbReference>
<evidence type="ECO:0000256" key="6">
    <source>
        <dbReference type="ARBA" id="ARBA00022898"/>
    </source>
</evidence>
<sequence>MSTKSDDTHLHAVRPAASRRSDVAPFLAMDVLRDARTLEAAGRRILHLEVGQPGAPTPAGVRQAAERALADGAIGYTEALGTAALRHRIARHYGEAYGLDVAPARVVVTTGSSAGFVLAFLACFDPGGRVALARPGYPAYRNILQALDLATVWLETDATTRWVPTPALIEQAAADRKLDGLLVASPANPTGTVVPAAGLSDLVAAAAALGLWFISDEIYHGLTYGEPADTALRHDGDAIVINSFSKYYCMTGWRIGWMVVPERLVRPIERLAQNLYISAPALSQAAALAAFDCTEELEANKAVYARNRDLLTSALPRLGLERVLPMDGAFYAYVDVADFTNDSSEFAARMLHEAGIAATPGLDFDAEHGRRYLRFSFAGATADIEEAVARLDRWLKR</sequence>
<reference evidence="9 10" key="1">
    <citation type="submission" date="2019-03" db="EMBL/GenBank/DDBJ databases">
        <title>Genomic Encyclopedia of Type Strains, Phase IV (KMG-IV): sequencing the most valuable type-strain genomes for metagenomic binning, comparative biology and taxonomic classification.</title>
        <authorList>
            <person name="Goeker M."/>
        </authorList>
    </citation>
    <scope>NUCLEOTIDE SEQUENCE [LARGE SCALE GENOMIC DNA]</scope>
    <source>
        <strain evidence="9 10">DSM 19345</strain>
    </source>
</reference>
<evidence type="ECO:0000256" key="3">
    <source>
        <dbReference type="ARBA" id="ARBA00012753"/>
    </source>
</evidence>
<dbReference type="PANTHER" id="PTHR46383">
    <property type="entry name" value="ASPARTATE AMINOTRANSFERASE"/>
    <property type="match status" value="1"/>
</dbReference>
<dbReference type="PANTHER" id="PTHR46383:SF2">
    <property type="entry name" value="AMINOTRANSFERASE"/>
    <property type="match status" value="1"/>
</dbReference>
<dbReference type="InterPro" id="IPR015424">
    <property type="entry name" value="PyrdxlP-dep_Trfase"/>
</dbReference>
<name>A0A4R3MDW0_9HYPH</name>
<gene>
    <name evidence="9" type="ORF">EDC22_10479</name>
</gene>
<evidence type="ECO:0000313" key="9">
    <source>
        <dbReference type="EMBL" id="TCT11322.1"/>
    </source>
</evidence>
<evidence type="ECO:0000256" key="7">
    <source>
        <dbReference type="ARBA" id="ARBA00049185"/>
    </source>
</evidence>
<keyword evidence="6" id="KW-0663">Pyridoxal phosphate</keyword>
<comment type="caution">
    <text evidence="9">The sequence shown here is derived from an EMBL/GenBank/DDBJ whole genome shotgun (WGS) entry which is preliminary data.</text>
</comment>
<proteinExistence type="inferred from homology"/>
<evidence type="ECO:0000259" key="8">
    <source>
        <dbReference type="Pfam" id="PF00155"/>
    </source>
</evidence>
<dbReference type="InterPro" id="IPR004839">
    <property type="entry name" value="Aminotransferase_I/II_large"/>
</dbReference>
<evidence type="ECO:0000313" key="10">
    <source>
        <dbReference type="Proteomes" id="UP000295678"/>
    </source>
</evidence>
<dbReference type="InterPro" id="IPR050596">
    <property type="entry name" value="AspAT/PAT-like"/>
</dbReference>
<keyword evidence="5 9" id="KW-0808">Transferase</keyword>
<comment type="cofactor">
    <cofactor evidence="1">
        <name>pyridoxal 5'-phosphate</name>
        <dbReference type="ChEBI" id="CHEBI:597326"/>
    </cofactor>
</comment>
<protein>
    <recommendedName>
        <fullName evidence="3">aspartate transaminase</fullName>
        <ecNumber evidence="3">2.6.1.1</ecNumber>
    </recommendedName>
</protein>
<dbReference type="GO" id="GO:0006520">
    <property type="term" value="P:amino acid metabolic process"/>
    <property type="evidence" value="ECO:0007669"/>
    <property type="project" value="InterPro"/>
</dbReference>
<evidence type="ECO:0000256" key="2">
    <source>
        <dbReference type="ARBA" id="ARBA00007441"/>
    </source>
</evidence>
<dbReference type="EC" id="2.6.1.1" evidence="3"/>
<feature type="domain" description="Aminotransferase class I/classII large" evidence="8">
    <location>
        <begin position="45"/>
        <end position="391"/>
    </location>
</feature>
<dbReference type="SUPFAM" id="SSF53383">
    <property type="entry name" value="PLP-dependent transferases"/>
    <property type="match status" value="1"/>
</dbReference>
<dbReference type="InterPro" id="IPR015421">
    <property type="entry name" value="PyrdxlP-dep_Trfase_major"/>
</dbReference>
<dbReference type="GO" id="GO:0030170">
    <property type="term" value="F:pyridoxal phosphate binding"/>
    <property type="evidence" value="ECO:0007669"/>
    <property type="project" value="InterPro"/>
</dbReference>
<dbReference type="CDD" id="cd00609">
    <property type="entry name" value="AAT_like"/>
    <property type="match status" value="1"/>
</dbReference>
<dbReference type="Gene3D" id="3.40.640.10">
    <property type="entry name" value="Type I PLP-dependent aspartate aminotransferase-like (Major domain)"/>
    <property type="match status" value="1"/>
</dbReference>
<dbReference type="EMBL" id="SMAK01000004">
    <property type="protein sequence ID" value="TCT11322.1"/>
    <property type="molecule type" value="Genomic_DNA"/>
</dbReference>
<keyword evidence="4 9" id="KW-0032">Aminotransferase</keyword>
<keyword evidence="10" id="KW-1185">Reference proteome</keyword>
<dbReference type="AlphaFoldDB" id="A0A4R3MDW0"/>
<dbReference type="Proteomes" id="UP000295678">
    <property type="component" value="Unassembled WGS sequence"/>
</dbReference>
<evidence type="ECO:0000256" key="4">
    <source>
        <dbReference type="ARBA" id="ARBA00022576"/>
    </source>
</evidence>
<dbReference type="Pfam" id="PF00155">
    <property type="entry name" value="Aminotran_1_2"/>
    <property type="match status" value="1"/>
</dbReference>